<dbReference type="Proteomes" id="UP000053958">
    <property type="component" value="Unassembled WGS sequence"/>
</dbReference>
<keyword evidence="1" id="KW-0472">Membrane</keyword>
<comment type="caution">
    <text evidence="2">The sequence shown here is derived from an EMBL/GenBank/DDBJ whole genome shotgun (WGS) entry which is preliminary data.</text>
</comment>
<organism evidence="2 3">
    <name type="scientific">Rasamsonia emersonii (strain ATCC 16479 / CBS 393.64 / IMI 116815)</name>
    <dbReference type="NCBI Taxonomy" id="1408163"/>
    <lineage>
        <taxon>Eukaryota</taxon>
        <taxon>Fungi</taxon>
        <taxon>Dikarya</taxon>
        <taxon>Ascomycota</taxon>
        <taxon>Pezizomycotina</taxon>
        <taxon>Eurotiomycetes</taxon>
        <taxon>Eurotiomycetidae</taxon>
        <taxon>Eurotiales</taxon>
        <taxon>Trichocomaceae</taxon>
        <taxon>Rasamsonia</taxon>
    </lineage>
</organism>
<dbReference type="GeneID" id="25321126"/>
<evidence type="ECO:0000313" key="2">
    <source>
        <dbReference type="EMBL" id="KKA17187.1"/>
    </source>
</evidence>
<feature type="non-terminal residue" evidence="2">
    <location>
        <position position="1"/>
    </location>
</feature>
<dbReference type="EMBL" id="LASV01000695">
    <property type="protein sequence ID" value="KKA17187.1"/>
    <property type="molecule type" value="Genomic_DNA"/>
</dbReference>
<reference evidence="2 3" key="1">
    <citation type="submission" date="2015-04" db="EMBL/GenBank/DDBJ databases">
        <authorList>
            <person name="Heijne W.H."/>
            <person name="Fedorova N.D."/>
            <person name="Nierman W.C."/>
            <person name="Vollebregt A.W."/>
            <person name="Zhao Z."/>
            <person name="Wu L."/>
            <person name="Kumar M."/>
            <person name="Stam H."/>
            <person name="van den Berg M.A."/>
            <person name="Pel H.J."/>
        </authorList>
    </citation>
    <scope>NUCLEOTIDE SEQUENCE [LARGE SCALE GENOMIC DNA]</scope>
    <source>
        <strain evidence="2 3">CBS 393.64</strain>
    </source>
</reference>
<dbReference type="AlphaFoldDB" id="A0A0F4YG26"/>
<keyword evidence="1" id="KW-0812">Transmembrane</keyword>
<accession>A0A0F4YG26</accession>
<protein>
    <submittedName>
        <fullName evidence="2">Uncharacterized protein</fullName>
    </submittedName>
</protein>
<dbReference type="RefSeq" id="XP_013323799.1">
    <property type="nucleotide sequence ID" value="XM_013468345.1"/>
</dbReference>
<evidence type="ECO:0000313" key="3">
    <source>
        <dbReference type="Proteomes" id="UP000053958"/>
    </source>
</evidence>
<name>A0A0F4YG26_RASE3</name>
<proteinExistence type="predicted"/>
<gene>
    <name evidence="2" type="ORF">T310_9122</name>
</gene>
<dbReference type="STRING" id="1408163.A0A0F4YG26"/>
<sequence length="164" mass="18863">AGSVMPSSSPSCSLTSRYISNGGLDPCESDWLSFREYRVECGQTVKLSSPNRCRIIIGYVISYVSFLPWIYRHTKIRKRDPDALLPEARLYWLLFSEYRPGNPLNIERVFQLTHASGTTRNDRSVWLCLDEFGSAACALDSADDILDLYRDSQCKWKPNQLFFY</sequence>
<keyword evidence="1" id="KW-1133">Transmembrane helix</keyword>
<keyword evidence="3" id="KW-1185">Reference proteome</keyword>
<evidence type="ECO:0000256" key="1">
    <source>
        <dbReference type="SAM" id="Phobius"/>
    </source>
</evidence>
<feature type="transmembrane region" description="Helical" evidence="1">
    <location>
        <begin position="55"/>
        <end position="71"/>
    </location>
</feature>